<dbReference type="EC" id="2.7.8.8" evidence="9"/>
<reference evidence="9 10" key="2">
    <citation type="journal article" date="2022" name="Mar. Drugs">
        <title>Bioassay-Guided Fractionation Leads to the Detection of Cholic Acid Generated by the Rare Thalassomonas sp.</title>
        <authorList>
            <person name="Pheiffer F."/>
            <person name="Schneider Y.K."/>
            <person name="Hansen E.H."/>
            <person name="Andersen J.H."/>
            <person name="Isaksson J."/>
            <person name="Busche T."/>
            <person name="R C."/>
            <person name="Kalinowski J."/>
            <person name="Zyl L.V."/>
            <person name="Trindade M."/>
        </authorList>
    </citation>
    <scope>NUCLEOTIDE SEQUENCE [LARGE SCALE GENOMIC DNA]</scope>
    <source>
        <strain evidence="9 10">A5K-106</strain>
    </source>
</reference>
<evidence type="ECO:0000256" key="1">
    <source>
        <dbReference type="ARBA" id="ARBA00010682"/>
    </source>
</evidence>
<dbReference type="CDD" id="cd09134">
    <property type="entry name" value="PLDc_PSS_G_neg_1"/>
    <property type="match status" value="1"/>
</dbReference>
<dbReference type="Gene3D" id="3.30.870.10">
    <property type="entry name" value="Endonuclease Chain A"/>
    <property type="match status" value="2"/>
</dbReference>
<dbReference type="InterPro" id="IPR016270">
    <property type="entry name" value="PGS1"/>
</dbReference>
<evidence type="ECO:0000256" key="2">
    <source>
        <dbReference type="ARBA" id="ARBA00022516"/>
    </source>
</evidence>
<sequence length="442" mass="51038">MKASQGIAVSSQDIKVFCTPAEYKQQLLTLIQAARSRIYITALYLQDDDAGREILHALYRAKAGNPSLNVKVFVDCHRAQRGLIGEGKQEGNRALYLALEKEYRQSIDVFGVAVKRKELFGVLHLKGMVFDDTVFYTGASINDVYLHQQEKYRLDRYYQISSKSLSDSFCFYLDRQFVQSGLVPRLNDEVLPGPGEQKQNIRQLKARMKKSRYELQNTPAKVNGVDDILIKPYIGYGSRGNRLNHTIRQLVQKSRQELLLFTPYFNLPKSLAKDVTRALKRKVKVTLVVGDKKANDFYIADEKDFSTIGIVPYIYEMLLHRFVKKWQKYIDSGQLEIRLWQDEGNSFHLKGLIADNRYHMLTGSNLNPRAWSLDLENGLLLDDKQGHLQAQVQQEVDVILKHTRRIGHSRDIEAIDNYPDKPKALLKKIRMTQIDRLLKRFL</sequence>
<dbReference type="Proteomes" id="UP000032568">
    <property type="component" value="Chromosome"/>
</dbReference>
<name>A0AAE9YVQ4_9GAMM</name>
<dbReference type="GO" id="GO:0003882">
    <property type="term" value="F:CDP-diacylglycerol-serine O-phosphatidyltransferase activity"/>
    <property type="evidence" value="ECO:0007669"/>
    <property type="project" value="UniProtKB-EC"/>
</dbReference>
<dbReference type="KEGG" id="tact:SG35_002650"/>
<keyword evidence="2" id="KW-0444">Lipid biosynthesis</keyword>
<dbReference type="InterPro" id="IPR001736">
    <property type="entry name" value="PLipase_D/transphosphatidylase"/>
</dbReference>
<keyword evidence="5" id="KW-0443">Lipid metabolism</keyword>
<dbReference type="PANTHER" id="PTHR12586">
    <property type="entry name" value="CDP-DIACYLGLYCEROL--SERINE O-PHOSPHATIDYLTRANSFERASE"/>
    <property type="match status" value="1"/>
</dbReference>
<dbReference type="EMBL" id="CP059735">
    <property type="protein sequence ID" value="WDE01728.1"/>
    <property type="molecule type" value="Genomic_DNA"/>
</dbReference>
<evidence type="ECO:0000256" key="7">
    <source>
        <dbReference type="ARBA" id="ARBA00023264"/>
    </source>
</evidence>
<dbReference type="PIRSF" id="PIRSF000850">
    <property type="entry name" value="Phospholipase_D_PSS"/>
    <property type="match status" value="1"/>
</dbReference>
<proteinExistence type="inferred from homology"/>
<keyword evidence="6" id="KW-0594">Phospholipid biosynthesis</keyword>
<dbReference type="GO" id="GO:0008444">
    <property type="term" value="F:CDP-diacylglycerol-glycerol-3-phosphate 3-phosphatidyltransferase activity"/>
    <property type="evidence" value="ECO:0007669"/>
    <property type="project" value="InterPro"/>
</dbReference>
<protein>
    <submittedName>
        <fullName evidence="9">CDP-diacylglycerol--serine O-phosphatidyltransferase</fullName>
        <ecNumber evidence="9">2.7.8.8</ecNumber>
    </submittedName>
</protein>
<keyword evidence="3 9" id="KW-0808">Transferase</keyword>
<keyword evidence="7" id="KW-1208">Phospholipid metabolism</keyword>
<dbReference type="GO" id="GO:0032049">
    <property type="term" value="P:cardiolipin biosynthetic process"/>
    <property type="evidence" value="ECO:0007669"/>
    <property type="project" value="InterPro"/>
</dbReference>
<gene>
    <name evidence="9" type="primary">pssA</name>
    <name evidence="9" type="ORF">SG35_002650</name>
</gene>
<evidence type="ECO:0000256" key="5">
    <source>
        <dbReference type="ARBA" id="ARBA00023098"/>
    </source>
</evidence>
<evidence type="ECO:0000313" key="10">
    <source>
        <dbReference type="Proteomes" id="UP000032568"/>
    </source>
</evidence>
<accession>A0AAE9YVQ4</accession>
<dbReference type="Pfam" id="PF00614">
    <property type="entry name" value="PLDc"/>
    <property type="match status" value="1"/>
</dbReference>
<dbReference type="GO" id="GO:0005829">
    <property type="term" value="C:cytosol"/>
    <property type="evidence" value="ECO:0007669"/>
    <property type="project" value="TreeGrafter"/>
</dbReference>
<evidence type="ECO:0000259" key="8">
    <source>
        <dbReference type="PROSITE" id="PS50035"/>
    </source>
</evidence>
<dbReference type="SUPFAM" id="SSF56024">
    <property type="entry name" value="Phospholipase D/nuclease"/>
    <property type="match status" value="2"/>
</dbReference>
<comment type="similarity">
    <text evidence="1">Belongs to the CDP-alcohol phosphatidyltransferase class-II family.</text>
</comment>
<dbReference type="Pfam" id="PF13091">
    <property type="entry name" value="PLDc_2"/>
    <property type="match status" value="1"/>
</dbReference>
<dbReference type="SMART" id="SM00155">
    <property type="entry name" value="PLDc"/>
    <property type="match status" value="2"/>
</dbReference>
<keyword evidence="4" id="KW-0677">Repeat</keyword>
<dbReference type="CDD" id="cd09136">
    <property type="entry name" value="PLDc_PSS_G_neg_2"/>
    <property type="match status" value="1"/>
</dbReference>
<dbReference type="PROSITE" id="PS50035">
    <property type="entry name" value="PLD"/>
    <property type="match status" value="1"/>
</dbReference>
<dbReference type="NCBIfam" id="NF006946">
    <property type="entry name" value="PRK09428.1"/>
    <property type="match status" value="1"/>
</dbReference>
<dbReference type="InterPro" id="IPR025202">
    <property type="entry name" value="PLD-like_dom"/>
</dbReference>
<evidence type="ECO:0000256" key="6">
    <source>
        <dbReference type="ARBA" id="ARBA00023209"/>
    </source>
</evidence>
<dbReference type="AlphaFoldDB" id="A0AAE9YVQ4"/>
<organism evidence="9 10">
    <name type="scientific">Thalassomonas actiniarum</name>
    <dbReference type="NCBI Taxonomy" id="485447"/>
    <lineage>
        <taxon>Bacteria</taxon>
        <taxon>Pseudomonadati</taxon>
        <taxon>Pseudomonadota</taxon>
        <taxon>Gammaproteobacteria</taxon>
        <taxon>Alteromonadales</taxon>
        <taxon>Colwelliaceae</taxon>
        <taxon>Thalassomonas</taxon>
    </lineage>
</organism>
<evidence type="ECO:0000313" key="9">
    <source>
        <dbReference type="EMBL" id="WDE01728.1"/>
    </source>
</evidence>
<evidence type="ECO:0000256" key="4">
    <source>
        <dbReference type="ARBA" id="ARBA00022737"/>
    </source>
</evidence>
<dbReference type="PANTHER" id="PTHR12586:SF1">
    <property type="entry name" value="CDP-DIACYLGLYCEROL--GLYCEROL-3-PHOSPHATE 3-PHOSPHATIDYLTRANSFERASE, MITOCHONDRIAL"/>
    <property type="match status" value="1"/>
</dbReference>
<evidence type="ECO:0000256" key="3">
    <source>
        <dbReference type="ARBA" id="ARBA00022679"/>
    </source>
</evidence>
<feature type="domain" description="PLD phosphodiesterase" evidence="8">
    <location>
        <begin position="343"/>
        <end position="370"/>
    </location>
</feature>
<reference evidence="9 10" key="1">
    <citation type="journal article" date="2015" name="Genome Announc.">
        <title>Draft Genome Sequences of Marine Isolates of Thalassomonas viridans and Thalassomonas actiniarum.</title>
        <authorList>
            <person name="Olonade I."/>
            <person name="van Zyl L.J."/>
            <person name="Trindade M."/>
        </authorList>
    </citation>
    <scope>NUCLEOTIDE SEQUENCE [LARGE SCALE GENOMIC DNA]</scope>
    <source>
        <strain evidence="9 10">A5K-106</strain>
    </source>
</reference>
<keyword evidence="10" id="KW-1185">Reference proteome</keyword>